<keyword evidence="3" id="KW-1185">Reference proteome</keyword>
<proteinExistence type="predicted"/>
<feature type="chain" id="PRO_5032282454" evidence="1">
    <location>
        <begin position="22"/>
        <end position="170"/>
    </location>
</feature>
<name>A0A840C8Y6_9HYPH</name>
<evidence type="ECO:0000313" key="3">
    <source>
        <dbReference type="Proteomes" id="UP000577362"/>
    </source>
</evidence>
<comment type="caution">
    <text evidence="2">The sequence shown here is derived from an EMBL/GenBank/DDBJ whole genome shotgun (WGS) entry which is preliminary data.</text>
</comment>
<accession>A0A840C8Y6</accession>
<protein>
    <submittedName>
        <fullName evidence="2">Uncharacterized protein</fullName>
    </submittedName>
</protein>
<dbReference type="RefSeq" id="WP_019401777.1">
    <property type="nucleotide sequence ID" value="NZ_JACIEN010000009.1"/>
</dbReference>
<gene>
    <name evidence="2" type="ORF">GGR16_004919</name>
</gene>
<dbReference type="Proteomes" id="UP000577362">
    <property type="component" value="Unassembled WGS sequence"/>
</dbReference>
<keyword evidence="1" id="KW-0732">Signal</keyword>
<dbReference type="AlphaFoldDB" id="A0A840C8Y6"/>
<evidence type="ECO:0000256" key="1">
    <source>
        <dbReference type="SAM" id="SignalP"/>
    </source>
</evidence>
<organism evidence="2 3">
    <name type="scientific">Chelatococcus caeni</name>
    <dbReference type="NCBI Taxonomy" id="1348468"/>
    <lineage>
        <taxon>Bacteria</taxon>
        <taxon>Pseudomonadati</taxon>
        <taxon>Pseudomonadota</taxon>
        <taxon>Alphaproteobacteria</taxon>
        <taxon>Hyphomicrobiales</taxon>
        <taxon>Chelatococcaceae</taxon>
        <taxon>Chelatococcus</taxon>
    </lineage>
</organism>
<reference evidence="2 3" key="1">
    <citation type="submission" date="2020-08" db="EMBL/GenBank/DDBJ databases">
        <title>Genomic Encyclopedia of Type Strains, Phase IV (KMG-IV): sequencing the most valuable type-strain genomes for metagenomic binning, comparative biology and taxonomic classification.</title>
        <authorList>
            <person name="Goeker M."/>
        </authorList>
    </citation>
    <scope>NUCLEOTIDE SEQUENCE [LARGE SCALE GENOMIC DNA]</scope>
    <source>
        <strain evidence="2 3">DSM 103737</strain>
    </source>
</reference>
<sequence>MKGLLGLGLFGLPLSASPASAADLCDPPPERLVGHGAAVVVLSGPECLPRDGIVWRQIHVRASSGELVAPAGAEAGDAARYGLEEDRAVGFSPDGRFLTLFRIANHGRGPWSRVFLDAARGEWTIFVTSDGTRHASTDTFVQWAGDEPHTALLVQDVRAYPAVGQGDEPR</sequence>
<dbReference type="EMBL" id="JACIEN010000009">
    <property type="protein sequence ID" value="MBB4019859.1"/>
    <property type="molecule type" value="Genomic_DNA"/>
</dbReference>
<evidence type="ECO:0000313" key="2">
    <source>
        <dbReference type="EMBL" id="MBB4019859.1"/>
    </source>
</evidence>
<feature type="signal peptide" evidence="1">
    <location>
        <begin position="1"/>
        <end position="21"/>
    </location>
</feature>